<dbReference type="InterPro" id="IPR050563">
    <property type="entry name" value="4-hydroxybenzoyl-CoA_TE"/>
</dbReference>
<dbReference type="SUPFAM" id="SSF54637">
    <property type="entry name" value="Thioesterase/thiol ester dehydrase-isomerase"/>
    <property type="match status" value="2"/>
</dbReference>
<dbReference type="PANTHER" id="PTHR31793:SF24">
    <property type="entry name" value="LONG-CHAIN ACYL-COA THIOESTERASE FADM"/>
    <property type="match status" value="1"/>
</dbReference>
<sequence>MFDVTLPLRWSDLDAQGHVNNAIIVDYLQEARVAFLRSGPASQLLDEGVVVVSHQVEYRRPIDYSDDGVHVALGVSALGGSRLELAYELRQDGELAVRARTTLCAFDFEAQRPIRLKPEYRTFLGGFVTEAEPLRPLAAPHLEGRGTAIDLPVRWTDLDSYGHVNNAKVYDYLQQARITATTTWDPSMARAGSEGSEYLWLVARQDVDYLAQLEHRMEPYAVRVAPAHLGASSITLVAELVDPADERVFVRARTILVCADRRGFKIELPGAIRDALSAHLIDPDQPAD</sequence>
<dbReference type="InterPro" id="IPR029069">
    <property type="entry name" value="HotDog_dom_sf"/>
</dbReference>
<dbReference type="OrthoDB" id="9799036at2"/>
<dbReference type="GO" id="GO:0047617">
    <property type="term" value="F:fatty acyl-CoA hydrolase activity"/>
    <property type="evidence" value="ECO:0007669"/>
    <property type="project" value="TreeGrafter"/>
</dbReference>
<dbReference type="AlphaFoldDB" id="A0A1Q2CFL5"/>
<organism evidence="1 2">
    <name type="scientific">Tessaracoccus flavus</name>
    <dbReference type="NCBI Taxonomy" id="1610493"/>
    <lineage>
        <taxon>Bacteria</taxon>
        <taxon>Bacillati</taxon>
        <taxon>Actinomycetota</taxon>
        <taxon>Actinomycetes</taxon>
        <taxon>Propionibacteriales</taxon>
        <taxon>Propionibacteriaceae</taxon>
        <taxon>Tessaracoccus</taxon>
    </lineage>
</organism>
<evidence type="ECO:0000313" key="1">
    <source>
        <dbReference type="EMBL" id="AQP44909.1"/>
    </source>
</evidence>
<name>A0A1Q2CFL5_9ACTN</name>
<dbReference type="RefSeq" id="WP_077342447.1">
    <property type="nucleotide sequence ID" value="NZ_CP019605.1"/>
</dbReference>
<evidence type="ECO:0000313" key="2">
    <source>
        <dbReference type="Proteomes" id="UP000188324"/>
    </source>
</evidence>
<dbReference type="Proteomes" id="UP000188324">
    <property type="component" value="Chromosome"/>
</dbReference>
<dbReference type="EMBL" id="CP019605">
    <property type="protein sequence ID" value="AQP44909.1"/>
    <property type="molecule type" value="Genomic_DNA"/>
</dbReference>
<accession>A0A1Q2CFL5</accession>
<dbReference type="KEGG" id="tfl:RPIT_08985"/>
<dbReference type="Pfam" id="PF13279">
    <property type="entry name" value="4HBT_2"/>
    <property type="match status" value="2"/>
</dbReference>
<reference evidence="1 2" key="1">
    <citation type="journal article" date="2016" name="Int. J. Syst. Evol. Microbiol.">
        <title>Tessaracoccus flavus sp. nov., isolated from the drainage system of a lindane-producing factory.</title>
        <authorList>
            <person name="Kumari R."/>
            <person name="Singh P."/>
            <person name="Schumann P."/>
            <person name="Lal R."/>
        </authorList>
    </citation>
    <scope>NUCLEOTIDE SEQUENCE [LARGE SCALE GENOMIC DNA]</scope>
    <source>
        <strain evidence="1 2">RP1T</strain>
    </source>
</reference>
<dbReference type="Gene3D" id="3.10.129.10">
    <property type="entry name" value="Hotdog Thioesterase"/>
    <property type="match status" value="2"/>
</dbReference>
<dbReference type="PANTHER" id="PTHR31793">
    <property type="entry name" value="4-HYDROXYBENZOYL-COA THIOESTERASE FAMILY MEMBER"/>
    <property type="match status" value="1"/>
</dbReference>
<proteinExistence type="predicted"/>
<dbReference type="CDD" id="cd00586">
    <property type="entry name" value="4HBT"/>
    <property type="match status" value="2"/>
</dbReference>
<protein>
    <submittedName>
        <fullName evidence="1">Uncharacterized protein</fullName>
    </submittedName>
</protein>
<gene>
    <name evidence="1" type="ORF">RPIT_08985</name>
</gene>
<keyword evidence="2" id="KW-1185">Reference proteome</keyword>
<dbReference type="STRING" id="1610493.RPIT_08985"/>